<dbReference type="Proteomes" id="UP001230268">
    <property type="component" value="Unassembled WGS sequence"/>
</dbReference>
<dbReference type="AlphaFoldDB" id="A0AAD8LNH1"/>
<proteinExistence type="predicted"/>
<keyword evidence="3" id="KW-1185">Reference proteome</keyword>
<organism evidence="2 3">
    <name type="scientific">Babesia gibsoni</name>
    <dbReference type="NCBI Taxonomy" id="33632"/>
    <lineage>
        <taxon>Eukaryota</taxon>
        <taxon>Sar</taxon>
        <taxon>Alveolata</taxon>
        <taxon>Apicomplexa</taxon>
        <taxon>Aconoidasida</taxon>
        <taxon>Piroplasmida</taxon>
        <taxon>Babesiidae</taxon>
        <taxon>Babesia</taxon>
    </lineage>
</organism>
<feature type="region of interest" description="Disordered" evidence="1">
    <location>
        <begin position="161"/>
        <end position="185"/>
    </location>
</feature>
<feature type="compositionally biased region" description="Basic residues" evidence="1">
    <location>
        <begin position="167"/>
        <end position="176"/>
    </location>
</feature>
<feature type="region of interest" description="Disordered" evidence="1">
    <location>
        <begin position="83"/>
        <end position="103"/>
    </location>
</feature>
<protein>
    <submittedName>
        <fullName evidence="2">Uncharacterized protein</fullName>
    </submittedName>
</protein>
<evidence type="ECO:0000313" key="2">
    <source>
        <dbReference type="EMBL" id="KAK1442311.1"/>
    </source>
</evidence>
<evidence type="ECO:0000313" key="3">
    <source>
        <dbReference type="Proteomes" id="UP001230268"/>
    </source>
</evidence>
<feature type="region of interest" description="Disordered" evidence="1">
    <location>
        <begin position="20"/>
        <end position="69"/>
    </location>
</feature>
<reference evidence="2" key="1">
    <citation type="submission" date="2023-08" db="EMBL/GenBank/DDBJ databases">
        <title>Draft sequence of the Babesia gibsoni genome.</title>
        <authorList>
            <person name="Yamagishi J.Y."/>
            <person name="Xuan X.X."/>
        </authorList>
    </citation>
    <scope>NUCLEOTIDE SEQUENCE</scope>
    <source>
        <strain evidence="2">Azabu</strain>
    </source>
</reference>
<evidence type="ECO:0000256" key="1">
    <source>
        <dbReference type="SAM" id="MobiDB-lite"/>
    </source>
</evidence>
<sequence length="237" mass="26566">MSRSLASFLDRRKKNTVKAAALLLQTEEAAQEKKKQSTGPEEPVPDHQSDHDDEWKVSDDEVAEAYKKQAATSENLLLTVRTIDGDGSEERGAGSDVKPTQHIWQNINEPLKQSMEVKEEQPKEDTSKVWVPKFKSSGRSSLITKDDVDLAEAARILAAKHETPASKKTKKEKKKPAAVEVPSDERDFSQLTKVQFNIFTLIDEKYQSFDQPEKPASPDAEKVKEKYIAKPVFSEAA</sequence>
<name>A0AAD8LNH1_BABGI</name>
<comment type="caution">
    <text evidence="2">The sequence shown here is derived from an EMBL/GenBank/DDBJ whole genome shotgun (WGS) entry which is preliminary data.</text>
</comment>
<feature type="compositionally biased region" description="Basic and acidic residues" evidence="1">
    <location>
        <begin position="44"/>
        <end position="67"/>
    </location>
</feature>
<dbReference type="EMBL" id="JAVEPI010000004">
    <property type="protein sequence ID" value="KAK1442311.1"/>
    <property type="molecule type" value="Genomic_DNA"/>
</dbReference>
<accession>A0AAD8LNH1</accession>
<gene>
    <name evidence="2" type="ORF">BgAZ_403410</name>
</gene>